<dbReference type="RefSeq" id="WP_072928922.1">
    <property type="nucleotide sequence ID" value="NZ_BMFL01000022.1"/>
</dbReference>
<dbReference type="InterPro" id="IPR012910">
    <property type="entry name" value="Plug_dom"/>
</dbReference>
<feature type="domain" description="TonB-dependent receptor plug" evidence="14">
    <location>
        <begin position="124"/>
        <end position="223"/>
    </location>
</feature>
<name>A0A1M6SW66_9FLAO</name>
<evidence type="ECO:0000256" key="1">
    <source>
        <dbReference type="ARBA" id="ARBA00004571"/>
    </source>
</evidence>
<dbReference type="InterPro" id="IPR000531">
    <property type="entry name" value="Beta-barrel_TonB"/>
</dbReference>
<dbReference type="SUPFAM" id="SSF56935">
    <property type="entry name" value="Porins"/>
    <property type="match status" value="1"/>
</dbReference>
<dbReference type="Proteomes" id="UP000650994">
    <property type="component" value="Unassembled WGS sequence"/>
</dbReference>
<keyword evidence="3 10" id="KW-1134">Transmembrane beta strand</keyword>
<dbReference type="GO" id="GO:0044718">
    <property type="term" value="P:siderophore transmembrane transport"/>
    <property type="evidence" value="ECO:0007669"/>
    <property type="project" value="TreeGrafter"/>
</dbReference>
<proteinExistence type="inferred from homology"/>
<dbReference type="PANTHER" id="PTHR30069:SF29">
    <property type="entry name" value="HEMOGLOBIN AND HEMOGLOBIN-HAPTOGLOBIN-BINDING PROTEIN 1-RELATED"/>
    <property type="match status" value="1"/>
</dbReference>
<evidence type="ECO:0000256" key="8">
    <source>
        <dbReference type="ARBA" id="ARBA00023170"/>
    </source>
</evidence>
<evidence type="ECO:0000256" key="3">
    <source>
        <dbReference type="ARBA" id="ARBA00022452"/>
    </source>
</evidence>
<evidence type="ECO:0000256" key="6">
    <source>
        <dbReference type="ARBA" id="ARBA00023077"/>
    </source>
</evidence>
<evidence type="ECO:0000256" key="7">
    <source>
        <dbReference type="ARBA" id="ARBA00023136"/>
    </source>
</evidence>
<evidence type="ECO:0000256" key="2">
    <source>
        <dbReference type="ARBA" id="ARBA00022448"/>
    </source>
</evidence>
<evidence type="ECO:0000313" key="15">
    <source>
        <dbReference type="EMBL" id="GGF09090.1"/>
    </source>
</evidence>
<dbReference type="EMBL" id="BMFL01000022">
    <property type="protein sequence ID" value="GGF09090.1"/>
    <property type="molecule type" value="Genomic_DNA"/>
</dbReference>
<dbReference type="InterPro" id="IPR036942">
    <property type="entry name" value="Beta-barrel_TonB_sf"/>
</dbReference>
<feature type="chain" id="PRO_5012861732" evidence="12">
    <location>
        <begin position="20"/>
        <end position="799"/>
    </location>
</feature>
<feature type="signal peptide" evidence="12">
    <location>
        <begin position="1"/>
        <end position="19"/>
    </location>
</feature>
<feature type="domain" description="TonB-dependent receptor-like beta-barrel" evidence="13">
    <location>
        <begin position="542"/>
        <end position="772"/>
    </location>
</feature>
<dbReference type="Gene3D" id="2.170.130.10">
    <property type="entry name" value="TonB-dependent receptor, plug domain"/>
    <property type="match status" value="1"/>
</dbReference>
<keyword evidence="7 10" id="KW-0472">Membrane</keyword>
<keyword evidence="5 12" id="KW-0732">Signal</keyword>
<keyword evidence="8 16" id="KW-0675">Receptor</keyword>
<dbReference type="Gene3D" id="2.40.170.20">
    <property type="entry name" value="TonB-dependent receptor, beta-barrel domain"/>
    <property type="match status" value="1"/>
</dbReference>
<evidence type="ECO:0000313" key="18">
    <source>
        <dbReference type="Proteomes" id="UP000650994"/>
    </source>
</evidence>
<dbReference type="InterPro" id="IPR008969">
    <property type="entry name" value="CarboxyPept-like_regulatory"/>
</dbReference>
<dbReference type="Proteomes" id="UP000184120">
    <property type="component" value="Unassembled WGS sequence"/>
</dbReference>
<dbReference type="PANTHER" id="PTHR30069">
    <property type="entry name" value="TONB-DEPENDENT OUTER MEMBRANE RECEPTOR"/>
    <property type="match status" value="1"/>
</dbReference>
<evidence type="ECO:0000256" key="4">
    <source>
        <dbReference type="ARBA" id="ARBA00022692"/>
    </source>
</evidence>
<dbReference type="STRING" id="1434701.SAMN05443634_101148"/>
<keyword evidence="4 10" id="KW-0812">Transmembrane</keyword>
<dbReference type="InterPro" id="IPR037066">
    <property type="entry name" value="Plug_dom_sf"/>
</dbReference>
<keyword evidence="2 10" id="KW-0813">Transport</keyword>
<protein>
    <submittedName>
        <fullName evidence="16">Outer membrane receptor proteins, mostly Fe transport</fullName>
    </submittedName>
    <submittedName>
        <fullName evidence="15">TonB-dependent receptor</fullName>
    </submittedName>
</protein>
<keyword evidence="18" id="KW-1185">Reference proteome</keyword>
<evidence type="ECO:0000256" key="9">
    <source>
        <dbReference type="ARBA" id="ARBA00023237"/>
    </source>
</evidence>
<dbReference type="GO" id="GO:0015344">
    <property type="term" value="F:siderophore uptake transmembrane transporter activity"/>
    <property type="evidence" value="ECO:0007669"/>
    <property type="project" value="TreeGrafter"/>
</dbReference>
<dbReference type="Pfam" id="PF07715">
    <property type="entry name" value="Plug"/>
    <property type="match status" value="1"/>
</dbReference>
<reference evidence="15" key="5">
    <citation type="submission" date="2024-05" db="EMBL/GenBank/DDBJ databases">
        <authorList>
            <person name="Sun Q."/>
            <person name="Zhou Y."/>
        </authorList>
    </citation>
    <scope>NUCLEOTIDE SEQUENCE</scope>
    <source>
        <strain evidence="15">CGMCC 1.12707</strain>
    </source>
</reference>
<organism evidence="16 17">
    <name type="scientific">Chishuiella changwenlii</name>
    <dbReference type="NCBI Taxonomy" id="1434701"/>
    <lineage>
        <taxon>Bacteria</taxon>
        <taxon>Pseudomonadati</taxon>
        <taxon>Bacteroidota</taxon>
        <taxon>Flavobacteriia</taxon>
        <taxon>Flavobacteriales</taxon>
        <taxon>Weeksellaceae</taxon>
        <taxon>Chishuiella</taxon>
    </lineage>
</organism>
<evidence type="ECO:0000313" key="17">
    <source>
        <dbReference type="Proteomes" id="UP000184120"/>
    </source>
</evidence>
<comment type="subcellular location">
    <subcellularLocation>
        <location evidence="1 10">Cell outer membrane</location>
        <topology evidence="1 10">Multi-pass membrane protein</topology>
    </subcellularLocation>
</comment>
<dbReference type="OrthoDB" id="9812892at2"/>
<gene>
    <name evidence="15" type="ORF">GCM10010984_27780</name>
    <name evidence="16" type="ORF">SAMN05443634_101148</name>
</gene>
<dbReference type="SUPFAM" id="SSF49464">
    <property type="entry name" value="Carboxypeptidase regulatory domain-like"/>
    <property type="match status" value="1"/>
</dbReference>
<dbReference type="AlphaFoldDB" id="A0A1M6SW66"/>
<evidence type="ECO:0000256" key="5">
    <source>
        <dbReference type="ARBA" id="ARBA00022729"/>
    </source>
</evidence>
<keyword evidence="6 11" id="KW-0798">TonB box</keyword>
<evidence type="ECO:0000256" key="10">
    <source>
        <dbReference type="PROSITE-ProRule" id="PRU01360"/>
    </source>
</evidence>
<evidence type="ECO:0000259" key="14">
    <source>
        <dbReference type="Pfam" id="PF07715"/>
    </source>
</evidence>
<dbReference type="Gene3D" id="2.60.40.1120">
    <property type="entry name" value="Carboxypeptidase-like, regulatory domain"/>
    <property type="match status" value="1"/>
</dbReference>
<dbReference type="Pfam" id="PF00593">
    <property type="entry name" value="TonB_dep_Rec_b-barrel"/>
    <property type="match status" value="1"/>
</dbReference>
<sequence length="799" mass="91182">MLKKSVFTFFFFLTVIVNAQHSVSGVIHDENNQLLKNLDVELILTNSSKKTKTNKNGEYQFSDIGNGEYQLKIYKEEKEEVYFIKVEDKDLIYNTAFNLSSHIGLNEVNIKKLRSVKSELEKKGFAVNVIETKEASVRNTQTLELLDQSVGVRIRQNGGLGSEYQFNINGMSGNSIRIFIDGIPMASYGSAFNLNNIPTSMIERVEVFKGVVPGYLANDALGGAVNIVLKESAKNSLNASISYGSFNTTQANFSGNYRAKSGFTINTSMYYNYSDNDYKVWGRSIFETLPNGVINPIKARRFNDKFYSYGSATEIGVTKKKWADRFMVGYNNAYEYKEIQHGQFMVRPYKDRFRTRNTNVASVTYKKNNLFTRGLDLNIKSIYSNDKQVTSDTNLFAYGWNGQQILDRFGNPVRSAYGAQQGAASIRHINRDFINTNSSLSYRLNKNHSFSFNHLFTYQERKDNDELLSVVENKYRESSNFTKNNFALSYELSAFEDKLKTSLFGKHYGQNIERTRPVARVVDGQTVSVNQYDNSNISEGGYGFAASYLVANSVMLMGSAEKAIRMPSENEIFGDVSENKLDNFYLKPEKSNNYNLGLKLGPYKIGNHKADVSVNGFIRDTKDRIANFNYSNTNLGLSEAYASSNLAQTMVRGIDFEFNYSYSDKFKLLFNLSKFKSYMNDKSNTYYKDQLPNEPTFTMNTNAQYTFKNLIGKGSNFIVYYNYRFIDEFNSFMFGKLDGTNYFNVAQQNIQDAGITYQFPNKHFIVSFDAKNMFDKQAFDNFGVQKPGRAFFIKLNYSL</sequence>
<dbReference type="GO" id="GO:0009279">
    <property type="term" value="C:cell outer membrane"/>
    <property type="evidence" value="ECO:0007669"/>
    <property type="project" value="UniProtKB-SubCell"/>
</dbReference>
<reference evidence="18" key="4">
    <citation type="journal article" date="2019" name="Int. J. Syst. Evol. Microbiol.">
        <title>The Global Catalogue of Microorganisms (GCM) 10K type strain sequencing project: providing services to taxonomists for standard genome sequencing and annotation.</title>
        <authorList>
            <consortium name="The Broad Institute Genomics Platform"/>
            <consortium name="The Broad Institute Genome Sequencing Center for Infectious Disease"/>
            <person name="Wu L."/>
            <person name="Ma J."/>
        </authorList>
    </citation>
    <scope>NUCLEOTIDE SEQUENCE [LARGE SCALE GENOMIC DNA]</scope>
    <source>
        <strain evidence="18">CGMCC 1.12707</strain>
    </source>
</reference>
<reference evidence="16" key="2">
    <citation type="submission" date="2016-11" db="EMBL/GenBank/DDBJ databases">
        <authorList>
            <person name="Jaros S."/>
            <person name="Januszkiewicz K."/>
            <person name="Wedrychowicz H."/>
        </authorList>
    </citation>
    <scope>NUCLEOTIDE SEQUENCE [LARGE SCALE GENOMIC DNA]</scope>
    <source>
        <strain evidence="16">DSM 27989</strain>
    </source>
</reference>
<comment type="similarity">
    <text evidence="10 11">Belongs to the TonB-dependent receptor family.</text>
</comment>
<evidence type="ECO:0000313" key="16">
    <source>
        <dbReference type="EMBL" id="SHK48907.1"/>
    </source>
</evidence>
<evidence type="ECO:0000259" key="13">
    <source>
        <dbReference type="Pfam" id="PF00593"/>
    </source>
</evidence>
<accession>A0A1M6SW66</accession>
<evidence type="ECO:0000256" key="11">
    <source>
        <dbReference type="RuleBase" id="RU003357"/>
    </source>
</evidence>
<reference evidence="15" key="1">
    <citation type="journal article" date="2014" name="Int. J. Syst. Evol. Microbiol.">
        <title>Complete genome of a new Firmicutes species belonging to the dominant human colonic microbiota ('Ruminococcus bicirculans') reveals two chromosomes and a selective capacity to utilize plant glucans.</title>
        <authorList>
            <consortium name="NISC Comparative Sequencing Program"/>
            <person name="Wegmann U."/>
            <person name="Louis P."/>
            <person name="Goesmann A."/>
            <person name="Henrissat B."/>
            <person name="Duncan S.H."/>
            <person name="Flint H.J."/>
        </authorList>
    </citation>
    <scope>NUCLEOTIDE SEQUENCE</scope>
    <source>
        <strain evidence="15">CGMCC 1.12707</strain>
    </source>
</reference>
<evidence type="ECO:0000256" key="12">
    <source>
        <dbReference type="SAM" id="SignalP"/>
    </source>
</evidence>
<keyword evidence="9 10" id="KW-0998">Cell outer membrane</keyword>
<dbReference type="EMBL" id="FRBH01000001">
    <property type="protein sequence ID" value="SHK48907.1"/>
    <property type="molecule type" value="Genomic_DNA"/>
</dbReference>
<reference evidence="17" key="3">
    <citation type="submission" date="2016-11" db="EMBL/GenBank/DDBJ databases">
        <authorList>
            <person name="Varghese N."/>
            <person name="Submissions S."/>
        </authorList>
    </citation>
    <scope>NUCLEOTIDE SEQUENCE [LARGE SCALE GENOMIC DNA]</scope>
    <source>
        <strain evidence="17">DSM 27989</strain>
    </source>
</reference>
<dbReference type="PROSITE" id="PS52016">
    <property type="entry name" value="TONB_DEPENDENT_REC_3"/>
    <property type="match status" value="1"/>
</dbReference>
<dbReference type="InterPro" id="IPR039426">
    <property type="entry name" value="TonB-dep_rcpt-like"/>
</dbReference>